<evidence type="ECO:0000313" key="4">
    <source>
        <dbReference type="Proteomes" id="UP001299608"/>
    </source>
</evidence>
<accession>A0AAW5BWM7</accession>
<dbReference type="Pfam" id="PF22674">
    <property type="entry name" value="C2185-like_N"/>
    <property type="match status" value="1"/>
</dbReference>
<dbReference type="AlphaFoldDB" id="A0AAW5BWM7"/>
<feature type="domain" description="Glycosyltransferase GT-D fold" evidence="1">
    <location>
        <begin position="172"/>
        <end position="397"/>
    </location>
</feature>
<dbReference type="RefSeq" id="WP_227116326.1">
    <property type="nucleotide sequence ID" value="NZ_JAJCID010000011.1"/>
</dbReference>
<dbReference type="Gene3D" id="3.40.50.720">
    <property type="entry name" value="NAD(P)-binding Rossmann-like Domain"/>
    <property type="match status" value="1"/>
</dbReference>
<reference evidence="3" key="1">
    <citation type="submission" date="2022-01" db="EMBL/GenBank/DDBJ databases">
        <title>Collection of gut derived symbiotic bacterial strains cultured from healthy donors.</title>
        <authorList>
            <person name="Lin H."/>
            <person name="Kohout C."/>
            <person name="Waligurski E."/>
            <person name="Pamer E.G."/>
        </authorList>
    </citation>
    <scope>NUCLEOTIDE SEQUENCE</scope>
    <source>
        <strain evidence="3">DFI.6.55</strain>
    </source>
</reference>
<proteinExistence type="predicted"/>
<dbReference type="EMBL" id="JAKNGE010000006">
    <property type="protein sequence ID" value="MCG4744960.1"/>
    <property type="molecule type" value="Genomic_DNA"/>
</dbReference>
<organism evidence="3 4">
    <name type="scientific">Enterocloster aldenensis</name>
    <dbReference type="NCBI Taxonomy" id="358742"/>
    <lineage>
        <taxon>Bacteria</taxon>
        <taxon>Bacillati</taxon>
        <taxon>Bacillota</taxon>
        <taxon>Clostridia</taxon>
        <taxon>Lachnospirales</taxon>
        <taxon>Lachnospiraceae</taxon>
        <taxon>Enterocloster</taxon>
    </lineage>
</organism>
<dbReference type="InterPro" id="IPR014869">
    <property type="entry name" value="GT-D"/>
</dbReference>
<comment type="caution">
    <text evidence="3">The sequence shown here is derived from an EMBL/GenBank/DDBJ whole genome shotgun (WGS) entry which is preliminary data.</text>
</comment>
<feature type="domain" description="C2185-like N-terminal" evidence="2">
    <location>
        <begin position="1"/>
        <end position="88"/>
    </location>
</feature>
<dbReference type="InterPro" id="IPR054601">
    <property type="entry name" value="C2185-like_N"/>
</dbReference>
<dbReference type="Pfam" id="PF08759">
    <property type="entry name" value="GT-D"/>
    <property type="match status" value="1"/>
</dbReference>
<dbReference type="Proteomes" id="UP001299608">
    <property type="component" value="Unassembled WGS sequence"/>
</dbReference>
<name>A0AAW5BWM7_9FIRM</name>
<evidence type="ECO:0000259" key="1">
    <source>
        <dbReference type="Pfam" id="PF08759"/>
    </source>
</evidence>
<gene>
    <name evidence="3" type="ORF">L0N08_05995</name>
</gene>
<protein>
    <submittedName>
        <fullName evidence="3">GT-D fold domain-containing glycosyltransferase</fullName>
    </submittedName>
</protein>
<evidence type="ECO:0000259" key="2">
    <source>
        <dbReference type="Pfam" id="PF22674"/>
    </source>
</evidence>
<evidence type="ECO:0000313" key="3">
    <source>
        <dbReference type="EMBL" id="MCG4744960.1"/>
    </source>
</evidence>
<sequence>MKYKVFIFGTMEESQMVRFDLKENVELLGYLDNKKDCHEKGPLDGVPVMEPIEIKNKSFDYVIISLLNHIQQIKEQLKLLGVPDYAVIPFFFPSEMERKEGGEVIDIERWGRDAACLESKYQIKRLENQIRLWKDNFMYEAMDFIRNQSIRFPIILDTDQVIHKIMNEGCSLCRFGDGEFEIMRGKERPLFQKYNRKLSERLKEVFDSNSEQILIGIPDQFGSLERYTDEAAYDIRLYMNSEVRQYLDSVMDYDKTYCDAYLTRPYFIYKDKEDALKRFEKIKQIWSKKNVVIIEGSGTGMGIGNDLLDNSASIQRIIGPAENAFGCYDEILAAAKTVTKDKMFLISLGPSATVLAYDLAKAGYQAVDTGHIDLEYEWFLRNVKERVIIADKYVNEVLGGRVSGFLEDDRYQGQIIARI</sequence>